<dbReference type="EMBL" id="SDWW01000013">
    <property type="protein sequence ID" value="RYV51706.1"/>
    <property type="molecule type" value="Genomic_DNA"/>
</dbReference>
<evidence type="ECO:0000313" key="2">
    <source>
        <dbReference type="Proteomes" id="UP000293764"/>
    </source>
</evidence>
<dbReference type="AlphaFoldDB" id="A0A4Q5N0Z8"/>
<protein>
    <recommendedName>
        <fullName evidence="3">Sugar phosphate isomerase/epimerase</fullName>
    </recommendedName>
</protein>
<keyword evidence="2" id="KW-1185">Reference proteome</keyword>
<dbReference type="RefSeq" id="WP_130102023.1">
    <property type="nucleotide sequence ID" value="NZ_SDWW01000013.1"/>
</dbReference>
<proteinExistence type="predicted"/>
<accession>A0A4Q5N0Z8</accession>
<dbReference type="Proteomes" id="UP000293764">
    <property type="component" value="Unassembled WGS sequence"/>
</dbReference>
<dbReference type="OrthoDB" id="5037876at2"/>
<evidence type="ECO:0008006" key="3">
    <source>
        <dbReference type="Google" id="ProtNLM"/>
    </source>
</evidence>
<evidence type="ECO:0000313" key="1">
    <source>
        <dbReference type="EMBL" id="RYV51706.1"/>
    </source>
</evidence>
<gene>
    <name evidence="1" type="ORF">EUA98_07330</name>
</gene>
<reference evidence="1 2" key="1">
    <citation type="submission" date="2019-01" db="EMBL/GenBank/DDBJ databases">
        <title>Novel species of Cellulomonas.</title>
        <authorList>
            <person name="Liu Q."/>
            <person name="Xin Y.-H."/>
        </authorList>
    </citation>
    <scope>NUCLEOTIDE SEQUENCE [LARGE SCALE GENOMIC DNA]</scope>
    <source>
        <strain evidence="1 2">HLT2-17</strain>
    </source>
</reference>
<organism evidence="1 2">
    <name type="scientific">Pengzhenrongella frigida</name>
    <dbReference type="NCBI Taxonomy" id="1259133"/>
    <lineage>
        <taxon>Bacteria</taxon>
        <taxon>Bacillati</taxon>
        <taxon>Actinomycetota</taxon>
        <taxon>Actinomycetes</taxon>
        <taxon>Micrococcales</taxon>
        <taxon>Pengzhenrongella</taxon>
    </lineage>
</organism>
<name>A0A4Q5N0Z8_9MICO</name>
<comment type="caution">
    <text evidence="1">The sequence shown here is derived from an EMBL/GenBank/DDBJ whole genome shotgun (WGS) entry which is preliminary data.</text>
</comment>
<sequence>MSTAGVRSAITAMWVWDNAVSPADDDEGRGYAPASPDRLAAFATAGELQEVYLAAPSAGSEGPVAESFGETCGTLHAVGVEVSALGGDAEWLAAPGLVEPWLAHARGLGSFDRVQLAVEPWALPGWAASKTAALAEVLTLLDRTRSAGNGLPVDIAVPWWLAHEPFTDLTAPEGTTMLEDATMLDAVLARADRVSILALADHASGPDGILALASRAVRAAVTAGREFTIGVETCSPEVAGGAQFTFFDEGPVGLLREAGLVRARLGEVAGYRGVAVSDHRAWRRLLGV</sequence>